<evidence type="ECO:0000256" key="2">
    <source>
        <dbReference type="PIRSR" id="PIRSR005962-1"/>
    </source>
</evidence>
<dbReference type="RefSeq" id="WP_073605838.1">
    <property type="nucleotide sequence ID" value="NZ_FQXZ01000046.1"/>
</dbReference>
<dbReference type="SUPFAM" id="SSF55031">
    <property type="entry name" value="Bacterial exopeptidase dimerisation domain"/>
    <property type="match status" value="1"/>
</dbReference>
<keyword evidence="2" id="KW-0479">Metal-binding</keyword>
<feature type="binding site" evidence="2">
    <location>
        <position position="105"/>
    </location>
    <ligand>
        <name>Mn(2+)</name>
        <dbReference type="ChEBI" id="CHEBI:29035"/>
        <label>2</label>
    </ligand>
</feature>
<feature type="domain" description="Peptidase M20 dimerisation" evidence="3">
    <location>
        <begin position="189"/>
        <end position="285"/>
    </location>
</feature>
<dbReference type="PANTHER" id="PTHR11014:SF63">
    <property type="entry name" value="METALLOPEPTIDASE, PUTATIVE (AFU_ORTHOLOGUE AFUA_6G09600)-RELATED"/>
    <property type="match status" value="1"/>
</dbReference>
<dbReference type="Pfam" id="PF07687">
    <property type="entry name" value="M20_dimer"/>
    <property type="match status" value="1"/>
</dbReference>
<keyword evidence="1 4" id="KW-0378">Hydrolase</keyword>
<dbReference type="NCBIfam" id="TIGR01891">
    <property type="entry name" value="amidohydrolases"/>
    <property type="match status" value="1"/>
</dbReference>
<dbReference type="EMBL" id="FQXZ01000046">
    <property type="protein sequence ID" value="SHI73330.1"/>
    <property type="molecule type" value="Genomic_DNA"/>
</dbReference>
<dbReference type="InterPro" id="IPR002933">
    <property type="entry name" value="Peptidase_M20"/>
</dbReference>
<gene>
    <name evidence="4" type="primary">yxeP</name>
    <name evidence="4" type="ORF">VA7868_04248</name>
</gene>
<dbReference type="InterPro" id="IPR036264">
    <property type="entry name" value="Bact_exopeptidase_dim_dom"/>
</dbReference>
<dbReference type="EC" id="3.-.-.-" evidence="4"/>
<proteinExistence type="predicted"/>
<keyword evidence="2" id="KW-0464">Manganese</keyword>
<dbReference type="GO" id="GO:0016787">
    <property type="term" value="F:hydrolase activity"/>
    <property type="evidence" value="ECO:0007669"/>
    <property type="project" value="UniProtKB-KW"/>
</dbReference>
<dbReference type="Pfam" id="PF01546">
    <property type="entry name" value="Peptidase_M20"/>
    <property type="match status" value="1"/>
</dbReference>
<dbReference type="OrthoDB" id="9777385at2"/>
<reference evidence="4 5" key="1">
    <citation type="submission" date="2016-11" db="EMBL/GenBank/DDBJ databases">
        <authorList>
            <person name="Jaros S."/>
            <person name="Januszkiewicz K."/>
            <person name="Wedrychowicz H."/>
        </authorList>
    </citation>
    <scope>NUCLEOTIDE SEQUENCE [LARGE SCALE GENOMIC DNA]</scope>
    <source>
        <strain evidence="4 5">CECT 7868</strain>
    </source>
</reference>
<accession>A0A1M6DJI7</accession>
<evidence type="ECO:0000313" key="5">
    <source>
        <dbReference type="Proteomes" id="UP000184608"/>
    </source>
</evidence>
<evidence type="ECO:0000256" key="1">
    <source>
        <dbReference type="ARBA" id="ARBA00022801"/>
    </source>
</evidence>
<dbReference type="Gene3D" id="3.40.630.10">
    <property type="entry name" value="Zn peptidases"/>
    <property type="match status" value="1"/>
</dbReference>
<name>A0A1M6DJI7_9VIBR</name>
<feature type="binding site" evidence="2">
    <location>
        <position position="360"/>
    </location>
    <ligand>
        <name>Mn(2+)</name>
        <dbReference type="ChEBI" id="CHEBI:29035"/>
        <label>2</label>
    </ligand>
</feature>
<feature type="binding site" evidence="2">
    <location>
        <position position="140"/>
    </location>
    <ligand>
        <name>Mn(2+)</name>
        <dbReference type="ChEBI" id="CHEBI:29035"/>
        <label>2</label>
    </ligand>
</feature>
<feature type="binding site" evidence="2">
    <location>
        <position position="107"/>
    </location>
    <ligand>
        <name>Mn(2+)</name>
        <dbReference type="ChEBI" id="CHEBI:29035"/>
        <label>2</label>
    </ligand>
</feature>
<dbReference type="AlphaFoldDB" id="A0A1M6DJI7"/>
<dbReference type="GO" id="GO:0046872">
    <property type="term" value="F:metal ion binding"/>
    <property type="evidence" value="ECO:0007669"/>
    <property type="project" value="UniProtKB-KW"/>
</dbReference>
<protein>
    <submittedName>
        <fullName evidence="4">Putative hydrolase YxeP</fullName>
        <ecNumber evidence="4">3.-.-.-</ecNumber>
    </submittedName>
</protein>
<dbReference type="SUPFAM" id="SSF53187">
    <property type="entry name" value="Zn-dependent exopeptidases"/>
    <property type="match status" value="1"/>
</dbReference>
<keyword evidence="5" id="KW-1185">Reference proteome</keyword>
<evidence type="ECO:0000259" key="3">
    <source>
        <dbReference type="Pfam" id="PF07687"/>
    </source>
</evidence>
<sequence length="394" mass="43692">MITSIKHEIIDESLAEDAVRWRRDLHQIPELRFDLYRTQKYLTNLLDTWDVTYDTGYGVTGLVVTLCGTRPGKTIAFRCDMDALPMRDESGAAWASRMDGCSHACGHDGHMAVMLAAIRHLSLHPDYCGCVKVLFQPCEETGQGAKAMMKDGLYEAHPYSELYGFHNMPRLQDKTVQLRYGAITGGGESFSLSVHGKSGHSSVPHQCINPISVVCEIVSGWDKITQAIQHDMAIIATCKIEGGTAVNGIPQQAFSAGTMRYFEAHIADYMKEQMHSIAEKVCRKYGATYDLLFEVLCPATINTIDHSDVVAECARRIYGQEHVLTDVAASPGGEDMQFFVNDKVEGVCWFMVGTKGTNLHTATFDFDDTSLRDIASLIVNIARHRLGGKDKDRI</sequence>
<dbReference type="PANTHER" id="PTHR11014">
    <property type="entry name" value="PEPTIDASE M20 FAMILY MEMBER"/>
    <property type="match status" value="1"/>
</dbReference>
<dbReference type="Proteomes" id="UP000184608">
    <property type="component" value="Unassembled WGS sequence"/>
</dbReference>
<comment type="cofactor">
    <cofactor evidence="2">
        <name>Mn(2+)</name>
        <dbReference type="ChEBI" id="CHEBI:29035"/>
    </cofactor>
    <text evidence="2">The Mn(2+) ion enhances activity.</text>
</comment>
<dbReference type="STRING" id="1216006.VA7868_04248"/>
<dbReference type="Gene3D" id="3.30.70.360">
    <property type="match status" value="1"/>
</dbReference>
<dbReference type="InterPro" id="IPR011650">
    <property type="entry name" value="Peptidase_M20_dimer"/>
</dbReference>
<dbReference type="PIRSF" id="PIRSF005962">
    <property type="entry name" value="Pept_M20D_amidohydro"/>
    <property type="match status" value="1"/>
</dbReference>
<dbReference type="InterPro" id="IPR017439">
    <property type="entry name" value="Amidohydrolase"/>
</dbReference>
<feature type="binding site" evidence="2">
    <location>
        <position position="166"/>
    </location>
    <ligand>
        <name>Mn(2+)</name>
        <dbReference type="ChEBI" id="CHEBI:29035"/>
        <label>2</label>
    </ligand>
</feature>
<evidence type="ECO:0000313" key="4">
    <source>
        <dbReference type="EMBL" id="SHI73330.1"/>
    </source>
</evidence>
<organism evidence="4 5">
    <name type="scientific">Vibrio aerogenes CECT 7868</name>
    <dbReference type="NCBI Taxonomy" id="1216006"/>
    <lineage>
        <taxon>Bacteria</taxon>
        <taxon>Pseudomonadati</taxon>
        <taxon>Pseudomonadota</taxon>
        <taxon>Gammaproteobacteria</taxon>
        <taxon>Vibrionales</taxon>
        <taxon>Vibrionaceae</taxon>
        <taxon>Vibrio</taxon>
    </lineage>
</organism>